<dbReference type="KEGG" id="haxz:M0R88_05980"/>
<reference evidence="2" key="1">
    <citation type="submission" date="2022-04" db="EMBL/GenBank/DDBJ databases">
        <title>Diverse halophilic archaea isolated from saline environments.</title>
        <authorList>
            <person name="Cui H.-L."/>
        </authorList>
    </citation>
    <scope>NUCLEOTIDE SEQUENCE</scope>
    <source>
        <strain evidence="2">XZYJT40</strain>
    </source>
</reference>
<feature type="coiled-coil region" evidence="1">
    <location>
        <begin position="94"/>
        <end position="121"/>
    </location>
</feature>
<dbReference type="SUPFAM" id="SSF46785">
    <property type="entry name" value="Winged helix' DNA-binding domain"/>
    <property type="match status" value="1"/>
</dbReference>
<sequence>MTDLDDKDIDFLRAVTRFGGENVDTTTIRRETGMTRNTVRYRFGKLDDEDIIDVGRAESWTGSGSAPRTATLTDAGRQVLARVGDDDDGADDENITDEERFERIEERLDRIEARVDIATGTLGDLEGQHNQMTGWMGLAEVYMRATRRTFNNEFDDIDFEQTMREVDPETDTE</sequence>
<gene>
    <name evidence="2" type="ORF">M0R88_05980</name>
</gene>
<protein>
    <submittedName>
        <fullName evidence="2">Uncharacterized protein</fullName>
    </submittedName>
</protein>
<accession>A0A8U0ILK5</accession>
<dbReference type="InterPro" id="IPR036390">
    <property type="entry name" value="WH_DNA-bd_sf"/>
</dbReference>
<keyword evidence="1" id="KW-0175">Coiled coil</keyword>
<dbReference type="RefSeq" id="WP_248656046.1">
    <property type="nucleotide sequence ID" value="NZ_CP096658.1"/>
</dbReference>
<dbReference type="EMBL" id="CP096658">
    <property type="protein sequence ID" value="UPW01648.1"/>
    <property type="molecule type" value="Genomic_DNA"/>
</dbReference>
<name>A0A8U0ILK5_9EURY</name>
<organism evidence="2 3">
    <name type="scientific">Halorussus gelatinilyticus</name>
    <dbReference type="NCBI Taxonomy" id="2937524"/>
    <lineage>
        <taxon>Archaea</taxon>
        <taxon>Methanobacteriati</taxon>
        <taxon>Methanobacteriota</taxon>
        <taxon>Stenosarchaea group</taxon>
        <taxon>Halobacteria</taxon>
        <taxon>Halobacteriales</taxon>
        <taxon>Haladaptataceae</taxon>
        <taxon>Halorussus</taxon>
    </lineage>
</organism>
<proteinExistence type="predicted"/>
<dbReference type="AlphaFoldDB" id="A0A8U0ILK5"/>
<evidence type="ECO:0000313" key="2">
    <source>
        <dbReference type="EMBL" id="UPW01648.1"/>
    </source>
</evidence>
<dbReference type="Proteomes" id="UP000830434">
    <property type="component" value="Chromosome"/>
</dbReference>
<keyword evidence="3" id="KW-1185">Reference proteome</keyword>
<evidence type="ECO:0000313" key="3">
    <source>
        <dbReference type="Proteomes" id="UP000830434"/>
    </source>
</evidence>
<dbReference type="GeneID" id="72189385"/>
<evidence type="ECO:0000256" key="1">
    <source>
        <dbReference type="SAM" id="Coils"/>
    </source>
</evidence>